<comment type="caution">
    <text evidence="1">The sequence shown here is derived from an EMBL/GenBank/DDBJ whole genome shotgun (WGS) entry which is preliminary data.</text>
</comment>
<reference evidence="1 2" key="1">
    <citation type="journal article" date="2022" name="New Phytol.">
        <title>Ecological generalism drives hyperdiversity of secondary metabolite gene clusters in xylarialean endophytes.</title>
        <authorList>
            <person name="Franco M.E.E."/>
            <person name="Wisecaver J.H."/>
            <person name="Arnold A.E."/>
            <person name="Ju Y.M."/>
            <person name="Slot J.C."/>
            <person name="Ahrendt S."/>
            <person name="Moore L.P."/>
            <person name="Eastman K.E."/>
            <person name="Scott K."/>
            <person name="Konkel Z."/>
            <person name="Mondo S.J."/>
            <person name="Kuo A."/>
            <person name="Hayes R.D."/>
            <person name="Haridas S."/>
            <person name="Andreopoulos B."/>
            <person name="Riley R."/>
            <person name="LaButti K."/>
            <person name="Pangilinan J."/>
            <person name="Lipzen A."/>
            <person name="Amirebrahimi M."/>
            <person name="Yan J."/>
            <person name="Adam C."/>
            <person name="Keymanesh K."/>
            <person name="Ng V."/>
            <person name="Louie K."/>
            <person name="Northen T."/>
            <person name="Drula E."/>
            <person name="Henrissat B."/>
            <person name="Hsieh H.M."/>
            <person name="Youens-Clark K."/>
            <person name="Lutzoni F."/>
            <person name="Miadlikowska J."/>
            <person name="Eastwood D.C."/>
            <person name="Hamelin R.C."/>
            <person name="Grigoriev I.V."/>
            <person name="U'Ren J.M."/>
        </authorList>
    </citation>
    <scope>NUCLEOTIDE SEQUENCE [LARGE SCALE GENOMIC DNA]</scope>
    <source>
        <strain evidence="1 2">CBS 119005</strain>
    </source>
</reference>
<name>A0ACB9YJN3_9PEZI</name>
<evidence type="ECO:0000313" key="1">
    <source>
        <dbReference type="EMBL" id="KAI4859139.1"/>
    </source>
</evidence>
<proteinExistence type="predicted"/>
<sequence>MAELLGAIASSATVVGVASTAASKLKRLWDEVQNVPETITDLVQQIEILESHIGQIESEIKDRSASTGPLLSDSTVRLSIEYCRKCMEGLASIVDDLRIKIDTQKNPKRTFSKMRVVLKKQVLSHFEGRLQKAVSLLNLTQQSYIVALIKLQPHIIVGDLIAHNSHHREQLNVVEENADVASRDIFQMREVDFNFTRNSRGEGQMNLTSCNPSMKPNVITLPWRSWSNSLMNGTIGVHYLNKQLLPHCMSESSYTVRIHLPDWLARRIWDIQVAKATSGWKANLRVWRMAPDSPAIKAVKDDDYCGLRDSLVTGRATAFDRTPTGDTLLHLAAQHANRDIIHLLVSAGLDFDEKNDEFISVLHRFVYQPQQSARLSDILDFLTSQGAFENPVYNCVTSVSRIDIPVLAVVDFLGQDKGVSSTIFMLYQSYILPRLRDLKPFISTFFVAAPGDWSPQGIRAIVWKDGGIRQGTISRVMADGFPIWNLLAYSMGTSASLRDDGNMQAWQSYILQDASGIADNDSLHRKVEVPGCQPWLLQNPQSPLTPLLWLLLMTLDSWHAQGHPRSSFEEVYSSYLEPALQRWLTLLKGCGVDLEEYGARERDLLQSDHSILLYDWRCPGGYYGRGAGESVRLRDIIHGADVENWELLWDIKPPRYGANTGGCDLRFSVPGGWPDEAHGTEGA</sequence>
<gene>
    <name evidence="1" type="ORF">F4820DRAFT_454179</name>
</gene>
<dbReference type="EMBL" id="MU393654">
    <property type="protein sequence ID" value="KAI4859139.1"/>
    <property type="molecule type" value="Genomic_DNA"/>
</dbReference>
<accession>A0ACB9YJN3</accession>
<evidence type="ECO:0000313" key="2">
    <source>
        <dbReference type="Proteomes" id="UP001497700"/>
    </source>
</evidence>
<dbReference type="Proteomes" id="UP001497700">
    <property type="component" value="Unassembled WGS sequence"/>
</dbReference>
<keyword evidence="2" id="KW-1185">Reference proteome</keyword>
<protein>
    <submittedName>
        <fullName evidence="1">Uncharacterized protein</fullName>
    </submittedName>
</protein>
<organism evidence="1 2">
    <name type="scientific">Hypoxylon rubiginosum</name>
    <dbReference type="NCBI Taxonomy" id="110542"/>
    <lineage>
        <taxon>Eukaryota</taxon>
        <taxon>Fungi</taxon>
        <taxon>Dikarya</taxon>
        <taxon>Ascomycota</taxon>
        <taxon>Pezizomycotina</taxon>
        <taxon>Sordariomycetes</taxon>
        <taxon>Xylariomycetidae</taxon>
        <taxon>Xylariales</taxon>
        <taxon>Hypoxylaceae</taxon>
        <taxon>Hypoxylon</taxon>
    </lineage>
</organism>